<feature type="transmembrane region" description="Helical" evidence="6">
    <location>
        <begin position="535"/>
        <end position="554"/>
    </location>
</feature>
<reference evidence="7 8" key="1">
    <citation type="submission" date="2015-01" db="EMBL/GenBank/DDBJ databases">
        <title>The Genome Sequence of Rhinocladiella mackenzie CBS 650.93.</title>
        <authorList>
            <consortium name="The Broad Institute Genomics Platform"/>
            <person name="Cuomo C."/>
            <person name="de Hoog S."/>
            <person name="Gorbushina A."/>
            <person name="Stielow B."/>
            <person name="Teixiera M."/>
            <person name="Abouelleil A."/>
            <person name="Chapman S.B."/>
            <person name="Priest M."/>
            <person name="Young S.K."/>
            <person name="Wortman J."/>
            <person name="Nusbaum C."/>
            <person name="Birren B."/>
        </authorList>
    </citation>
    <scope>NUCLEOTIDE SEQUENCE [LARGE SCALE GENOMIC DNA]</scope>
    <source>
        <strain evidence="7 8">CBS 650.93</strain>
    </source>
</reference>
<keyword evidence="3 6" id="KW-0812">Transmembrane</keyword>
<dbReference type="OrthoDB" id="420606at2759"/>
<keyword evidence="8" id="KW-1185">Reference proteome</keyword>
<feature type="transmembrane region" description="Helical" evidence="6">
    <location>
        <begin position="393"/>
        <end position="415"/>
    </location>
</feature>
<dbReference type="InterPro" id="IPR004299">
    <property type="entry name" value="MBOAT_fam"/>
</dbReference>
<dbReference type="GO" id="GO:0008374">
    <property type="term" value="F:O-acyltransferase activity"/>
    <property type="evidence" value="ECO:0007669"/>
    <property type="project" value="TreeGrafter"/>
</dbReference>
<accession>A0A0D2IJN9</accession>
<name>A0A0D2IJN9_9EURO</name>
<evidence type="ECO:0000313" key="8">
    <source>
        <dbReference type="Proteomes" id="UP000053617"/>
    </source>
</evidence>
<dbReference type="AlphaFoldDB" id="A0A0D2IJN9"/>
<dbReference type="GO" id="GO:0016020">
    <property type="term" value="C:membrane"/>
    <property type="evidence" value="ECO:0007669"/>
    <property type="project" value="UniProtKB-SubCell"/>
</dbReference>
<dbReference type="PANTHER" id="PTHR13285:SF18">
    <property type="entry name" value="PROTEIN-CYSTEINE N-PALMITOYLTRANSFERASE RASP"/>
    <property type="match status" value="1"/>
</dbReference>
<evidence type="ECO:0000256" key="4">
    <source>
        <dbReference type="ARBA" id="ARBA00022989"/>
    </source>
</evidence>
<dbReference type="EMBL" id="KN847477">
    <property type="protein sequence ID" value="KIX05924.1"/>
    <property type="molecule type" value="Genomic_DNA"/>
</dbReference>
<evidence type="ECO:0000256" key="3">
    <source>
        <dbReference type="ARBA" id="ARBA00022692"/>
    </source>
</evidence>
<organism evidence="7 8">
    <name type="scientific">Rhinocladiella mackenziei CBS 650.93</name>
    <dbReference type="NCBI Taxonomy" id="1442369"/>
    <lineage>
        <taxon>Eukaryota</taxon>
        <taxon>Fungi</taxon>
        <taxon>Dikarya</taxon>
        <taxon>Ascomycota</taxon>
        <taxon>Pezizomycotina</taxon>
        <taxon>Eurotiomycetes</taxon>
        <taxon>Chaetothyriomycetidae</taxon>
        <taxon>Chaetothyriales</taxon>
        <taxon>Herpotrichiellaceae</taxon>
        <taxon>Rhinocladiella</taxon>
    </lineage>
</organism>
<proteinExistence type="inferred from homology"/>
<dbReference type="Pfam" id="PF03062">
    <property type="entry name" value="MBOAT"/>
    <property type="match status" value="1"/>
</dbReference>
<evidence type="ECO:0008006" key="9">
    <source>
        <dbReference type="Google" id="ProtNLM"/>
    </source>
</evidence>
<feature type="transmembrane region" description="Helical" evidence="6">
    <location>
        <begin position="566"/>
        <end position="587"/>
    </location>
</feature>
<sequence>MNILSFSRELYSLDVLDTRFTHSSSTPLKFVNEDTSKSGERDGKTLPADISPPRWRTLEFYFYTLVFLFCVPQMYWAVVTVSQPDSPNYSKYEHLLSPGWLFGRKVDNSDGQYASFRDNIPHLAVLVALHPLLRKVYERFALRDTPVSNGNTKSKDAAVSGADLRLKSRLSFDFFSALIYIAALNGFSTLKILLIIFINFKIGTALPRNAVPATTWVFNIAILFANELLQGYRFSALGDVVAPFFPPMADWCQILDSYGGLNPRWEVLFKITVLRMISFNFDYYWSLDRSRAGSPIEVCLTFLWQFPKDDLLTSSVTDNVKKKQLDPSNLSERDRVAMPAPAAMYTSFRTYIAYILYPPLYLAGPVLTFNDYISQSTYPSPSLMIRRTALYGVRFLITLFCMEFLLHTTYVVAISKASPNWSAYTPFQLSMLAYFNLHIIWLKLMIPWRFFRLWALIDGIDPPENMVRCMSDNYSAFGFWRSWHRSFNRWTVRYVYVPLGGGPGGGSGRVRGILNMLAVFTFVALWHDINLRLLMWGWLVTLFVLPEVLATMAFPKSRWKNRPTAYRVICGIGAVVNILMMMAANLVGFALGMDGLMGLVHGIIGSWYGAVYMLGACFALFVGVQVMFEHREEEKRKGIRLKC</sequence>
<dbReference type="PANTHER" id="PTHR13285">
    <property type="entry name" value="ACYLTRANSFERASE"/>
    <property type="match status" value="1"/>
</dbReference>
<dbReference type="InterPro" id="IPR051085">
    <property type="entry name" value="MB_O-acyltransferase"/>
</dbReference>
<dbReference type="HOGENOM" id="CLU_021430_1_1_1"/>
<feature type="transmembrane region" description="Helical" evidence="6">
    <location>
        <begin position="60"/>
        <end position="81"/>
    </location>
</feature>
<comment type="similarity">
    <text evidence="2">Belongs to the membrane-bound acyltransferase family.</text>
</comment>
<keyword evidence="4 6" id="KW-1133">Transmembrane helix</keyword>
<feature type="transmembrane region" description="Helical" evidence="6">
    <location>
        <begin position="607"/>
        <end position="628"/>
    </location>
</feature>
<dbReference type="GeneID" id="25291969"/>
<evidence type="ECO:0000256" key="1">
    <source>
        <dbReference type="ARBA" id="ARBA00004141"/>
    </source>
</evidence>
<keyword evidence="5 6" id="KW-0472">Membrane</keyword>
<gene>
    <name evidence="7" type="ORF">Z518_03898</name>
</gene>
<dbReference type="GO" id="GO:0006506">
    <property type="term" value="P:GPI anchor biosynthetic process"/>
    <property type="evidence" value="ECO:0007669"/>
    <property type="project" value="TreeGrafter"/>
</dbReference>
<evidence type="ECO:0000256" key="2">
    <source>
        <dbReference type="ARBA" id="ARBA00010323"/>
    </source>
</evidence>
<evidence type="ECO:0000313" key="7">
    <source>
        <dbReference type="EMBL" id="KIX05924.1"/>
    </source>
</evidence>
<dbReference type="RefSeq" id="XP_013273060.1">
    <property type="nucleotide sequence ID" value="XM_013417606.1"/>
</dbReference>
<dbReference type="STRING" id="1442369.A0A0D2IJN9"/>
<protein>
    <recommendedName>
        <fullName evidence="9">Glycerol:H+ symporter (Gup1)</fullName>
    </recommendedName>
</protein>
<evidence type="ECO:0000256" key="5">
    <source>
        <dbReference type="ARBA" id="ARBA00023136"/>
    </source>
</evidence>
<feature type="transmembrane region" description="Helical" evidence="6">
    <location>
        <begin position="427"/>
        <end position="446"/>
    </location>
</feature>
<feature type="transmembrane region" description="Helical" evidence="6">
    <location>
        <begin position="174"/>
        <end position="198"/>
    </location>
</feature>
<feature type="transmembrane region" description="Helical" evidence="6">
    <location>
        <begin position="512"/>
        <end position="529"/>
    </location>
</feature>
<dbReference type="Proteomes" id="UP000053617">
    <property type="component" value="Unassembled WGS sequence"/>
</dbReference>
<comment type="subcellular location">
    <subcellularLocation>
        <location evidence="1">Membrane</location>
        <topology evidence="1">Multi-pass membrane protein</topology>
    </subcellularLocation>
</comment>
<evidence type="ECO:0000256" key="6">
    <source>
        <dbReference type="SAM" id="Phobius"/>
    </source>
</evidence>
<dbReference type="GO" id="GO:0005783">
    <property type="term" value="C:endoplasmic reticulum"/>
    <property type="evidence" value="ECO:0007669"/>
    <property type="project" value="TreeGrafter"/>
</dbReference>
<dbReference type="VEuPathDB" id="FungiDB:Z518_03898"/>